<dbReference type="PANTHER" id="PTHR43884:SF37">
    <property type="entry name" value="ACYL-COA DEHYDROGENASE"/>
    <property type="match status" value="1"/>
</dbReference>
<dbReference type="STRING" id="200378.SAMN05216553_105387"/>
<dbReference type="SUPFAM" id="SSF47203">
    <property type="entry name" value="Acyl-CoA dehydrogenase C-terminal domain-like"/>
    <property type="match status" value="1"/>
</dbReference>
<dbReference type="InterPro" id="IPR009100">
    <property type="entry name" value="AcylCoA_DH/oxidase_NM_dom_sf"/>
</dbReference>
<organism evidence="9 10">
    <name type="scientific">Lentzea fradiae</name>
    <dbReference type="NCBI Taxonomy" id="200378"/>
    <lineage>
        <taxon>Bacteria</taxon>
        <taxon>Bacillati</taxon>
        <taxon>Actinomycetota</taxon>
        <taxon>Actinomycetes</taxon>
        <taxon>Pseudonocardiales</taxon>
        <taxon>Pseudonocardiaceae</taxon>
        <taxon>Lentzea</taxon>
    </lineage>
</organism>
<dbReference type="EMBL" id="FNCC01000005">
    <property type="protein sequence ID" value="SDG11197.1"/>
    <property type="molecule type" value="Genomic_DNA"/>
</dbReference>
<dbReference type="Gene3D" id="1.10.540.10">
    <property type="entry name" value="Acyl-CoA dehydrogenase/oxidase, N-terminal domain"/>
    <property type="match status" value="1"/>
</dbReference>
<keyword evidence="10" id="KW-1185">Reference proteome</keyword>
<dbReference type="InterPro" id="IPR037069">
    <property type="entry name" value="AcylCoA_DH/ox_N_sf"/>
</dbReference>
<feature type="domain" description="Acyl-CoA dehydrogenase/oxidase C-terminal" evidence="6">
    <location>
        <begin position="229"/>
        <end position="376"/>
    </location>
</feature>
<dbReference type="InterPro" id="IPR009075">
    <property type="entry name" value="AcylCo_DH/oxidase_C"/>
</dbReference>
<evidence type="ECO:0000259" key="6">
    <source>
        <dbReference type="Pfam" id="PF00441"/>
    </source>
</evidence>
<dbReference type="GO" id="GO:0003995">
    <property type="term" value="F:acyl-CoA dehydrogenase activity"/>
    <property type="evidence" value="ECO:0007669"/>
    <property type="project" value="TreeGrafter"/>
</dbReference>
<name>A0A1G7RKF8_9PSEU</name>
<dbReference type="OrthoDB" id="3398889at2"/>
<dbReference type="InterPro" id="IPR046373">
    <property type="entry name" value="Acyl-CoA_Oxase/DH_mid-dom_sf"/>
</dbReference>
<dbReference type="GO" id="GO:0050660">
    <property type="term" value="F:flavin adenine dinucleotide binding"/>
    <property type="evidence" value="ECO:0007669"/>
    <property type="project" value="InterPro"/>
</dbReference>
<dbReference type="RefSeq" id="WP_090049220.1">
    <property type="nucleotide sequence ID" value="NZ_FNCC01000005.1"/>
</dbReference>
<dbReference type="InterPro" id="IPR036250">
    <property type="entry name" value="AcylCo_DH-like_C"/>
</dbReference>
<evidence type="ECO:0000256" key="4">
    <source>
        <dbReference type="ARBA" id="ARBA00022827"/>
    </source>
</evidence>
<dbReference type="InterPro" id="IPR013786">
    <property type="entry name" value="AcylCoA_DH/ox_N"/>
</dbReference>
<dbReference type="PANTHER" id="PTHR43884">
    <property type="entry name" value="ACYL-COA DEHYDROGENASE"/>
    <property type="match status" value="1"/>
</dbReference>
<reference evidence="10" key="1">
    <citation type="submission" date="2016-10" db="EMBL/GenBank/DDBJ databases">
        <authorList>
            <person name="Varghese N."/>
            <person name="Submissions S."/>
        </authorList>
    </citation>
    <scope>NUCLEOTIDE SEQUENCE [LARGE SCALE GENOMIC DNA]</scope>
    <source>
        <strain evidence="10">CGMCC 4.3506</strain>
    </source>
</reference>
<accession>A0A1G7RKF8</accession>
<feature type="domain" description="Acyl-CoA oxidase/dehydrogenase middle" evidence="7">
    <location>
        <begin position="123"/>
        <end position="217"/>
    </location>
</feature>
<proteinExistence type="inferred from homology"/>
<keyword evidence="3 5" id="KW-0285">Flavoprotein</keyword>
<dbReference type="Proteomes" id="UP000199623">
    <property type="component" value="Unassembled WGS sequence"/>
</dbReference>
<evidence type="ECO:0000256" key="1">
    <source>
        <dbReference type="ARBA" id="ARBA00001974"/>
    </source>
</evidence>
<evidence type="ECO:0000256" key="2">
    <source>
        <dbReference type="ARBA" id="ARBA00009347"/>
    </source>
</evidence>
<dbReference type="Gene3D" id="1.20.140.10">
    <property type="entry name" value="Butyryl-CoA Dehydrogenase, subunit A, domain 3"/>
    <property type="match status" value="1"/>
</dbReference>
<evidence type="ECO:0000259" key="7">
    <source>
        <dbReference type="Pfam" id="PF02770"/>
    </source>
</evidence>
<sequence length="384" mass="41598">MSIALIQPPTLSLDDQFAELSRLIVAPRAGRAYEAETFDRMSWRQLADHGLFKIGVPHELGGSGGSWRDLAVAMAGVARGSDDLGFTLSLIAHVGLVRALVLHGDEWAHRHFLPPLLRGAVGATALTETRGGSDVARTTTAARRTEDGWRLNGAKNHITNAPVADRGLVLGRVPELGKRDITLFLVNFRSPGVRRGVQEELLGLRTSPTGPLRFDEVFLPEQAILGTPGDGLRTLYDVISFDRALYGLVAAAYLEPRLDSVLDFAERREAFGSAIIDHQYVQGRVTDIRVTIEVARAVSLAAIDSLVDRDPEASLRCSVAKLVGSEGLVEAATNLMRLRGHVGYMRGDSTRDVQDALGTLIAGGTSEMQRKNIMNQINALRGAR</sequence>
<keyword evidence="4 5" id="KW-0274">FAD</keyword>
<comment type="cofactor">
    <cofactor evidence="1 5">
        <name>FAD</name>
        <dbReference type="ChEBI" id="CHEBI:57692"/>
    </cofactor>
</comment>
<dbReference type="AlphaFoldDB" id="A0A1G7RKF8"/>
<dbReference type="Gene3D" id="2.40.110.10">
    <property type="entry name" value="Butyryl-CoA Dehydrogenase, subunit A, domain 2"/>
    <property type="match status" value="1"/>
</dbReference>
<evidence type="ECO:0000259" key="8">
    <source>
        <dbReference type="Pfam" id="PF02771"/>
    </source>
</evidence>
<gene>
    <name evidence="9" type="ORF">SAMN05216553_105387</name>
</gene>
<evidence type="ECO:0000313" key="10">
    <source>
        <dbReference type="Proteomes" id="UP000199623"/>
    </source>
</evidence>
<dbReference type="Pfam" id="PF02771">
    <property type="entry name" value="Acyl-CoA_dh_N"/>
    <property type="match status" value="1"/>
</dbReference>
<evidence type="ECO:0000313" key="9">
    <source>
        <dbReference type="EMBL" id="SDG11197.1"/>
    </source>
</evidence>
<keyword evidence="5" id="KW-0560">Oxidoreductase</keyword>
<comment type="similarity">
    <text evidence="2 5">Belongs to the acyl-CoA dehydrogenase family.</text>
</comment>
<dbReference type="InterPro" id="IPR006091">
    <property type="entry name" value="Acyl-CoA_Oxase/DH_mid-dom"/>
</dbReference>
<evidence type="ECO:0000256" key="3">
    <source>
        <dbReference type="ARBA" id="ARBA00022630"/>
    </source>
</evidence>
<feature type="domain" description="Acyl-CoA dehydrogenase/oxidase N-terminal" evidence="8">
    <location>
        <begin position="16"/>
        <end position="119"/>
    </location>
</feature>
<protein>
    <submittedName>
        <fullName evidence="9">Acyl-CoA dehydrogenase</fullName>
    </submittedName>
</protein>
<evidence type="ECO:0000256" key="5">
    <source>
        <dbReference type="RuleBase" id="RU362125"/>
    </source>
</evidence>
<dbReference type="SUPFAM" id="SSF56645">
    <property type="entry name" value="Acyl-CoA dehydrogenase NM domain-like"/>
    <property type="match status" value="1"/>
</dbReference>
<dbReference type="Pfam" id="PF02770">
    <property type="entry name" value="Acyl-CoA_dh_M"/>
    <property type="match status" value="1"/>
</dbReference>
<dbReference type="Pfam" id="PF00441">
    <property type="entry name" value="Acyl-CoA_dh_1"/>
    <property type="match status" value="1"/>
</dbReference>